<dbReference type="EMBL" id="LR215024">
    <property type="protein sequence ID" value="VEU70605.1"/>
    <property type="molecule type" value="Genomic_DNA"/>
</dbReference>
<gene>
    <name evidence="1" type="ORF">NCTC10194_00509</name>
</gene>
<reference evidence="1 2" key="1">
    <citation type="submission" date="2019-01" db="EMBL/GenBank/DDBJ databases">
        <authorList>
            <consortium name="Pathogen Informatics"/>
        </authorList>
    </citation>
    <scope>NUCLEOTIDE SEQUENCE [LARGE SCALE GENOMIC DNA]</scope>
    <source>
        <strain evidence="1 2">NCTC10194</strain>
    </source>
</reference>
<organism evidence="1 2">
    <name type="scientific">Mycoplasmopsis glycophila</name>
    <dbReference type="NCBI Taxonomy" id="171285"/>
    <lineage>
        <taxon>Bacteria</taxon>
        <taxon>Bacillati</taxon>
        <taxon>Mycoplasmatota</taxon>
        <taxon>Mycoplasmoidales</taxon>
        <taxon>Metamycoplasmataceae</taxon>
        <taxon>Mycoplasmopsis</taxon>
    </lineage>
</organism>
<protein>
    <submittedName>
        <fullName evidence="1">Uncharacterized protein</fullName>
    </submittedName>
</protein>
<dbReference type="KEGG" id="mgly:NCTC10194_00509"/>
<evidence type="ECO:0000313" key="2">
    <source>
        <dbReference type="Proteomes" id="UP000290815"/>
    </source>
</evidence>
<accession>A0A449AVN5</accession>
<dbReference type="AlphaFoldDB" id="A0A449AVN5"/>
<name>A0A449AVN5_9BACT</name>
<evidence type="ECO:0000313" key="1">
    <source>
        <dbReference type="EMBL" id="VEU70605.1"/>
    </source>
</evidence>
<dbReference type="Proteomes" id="UP000290815">
    <property type="component" value="Chromosome"/>
</dbReference>
<sequence>MNSDYLIHTINFENSRRIQNQTYTTKIAINDRPKIREEYEKSQITFKLLISKILGESKNVNLYLDLTSKVNKYTKGQLFINGKALIESASLKQYISVDHTKADIPFDKIKRIDFYLYSDVERNAIMAKYTILFSDFEKIKLKTSNQYRENFLEIPYLTFFEFKDKGCKIDEASSMVRVLWNDLPIDNPTNKIACIELYNIKLAYSLGLKNYEKAGFMNLKDSSFIFKPFLKNFLNAQLRKNSQSTSENKMVYDVYLNDNFTVNTNLTNLSIDLDNTILKGLLVPKKYDKEMQWTLKLENDFFNWELTYLFENELPKIDTANLIRKPILQITELEISQRDFVNFEFEFPMARYEFFIKQENWDFSWFIKRDAYRVEWN</sequence>
<proteinExistence type="predicted"/>
<keyword evidence="2" id="KW-1185">Reference proteome</keyword>